<evidence type="ECO:0000313" key="2">
    <source>
        <dbReference type="Proteomes" id="UP000828941"/>
    </source>
</evidence>
<accession>A0ACB9PIE3</accession>
<keyword evidence="2" id="KW-1185">Reference proteome</keyword>
<protein>
    <submittedName>
        <fullName evidence="1">Uncharacterized protein</fullName>
    </submittedName>
</protein>
<dbReference type="EMBL" id="CM039429">
    <property type="protein sequence ID" value="KAI4348567.1"/>
    <property type="molecule type" value="Genomic_DNA"/>
</dbReference>
<reference evidence="1 2" key="1">
    <citation type="journal article" date="2022" name="DNA Res.">
        <title>Chromosomal-level genome assembly of the orchid tree Bauhinia variegata (Leguminosae; Cercidoideae) supports the allotetraploid origin hypothesis of Bauhinia.</title>
        <authorList>
            <person name="Zhong Y."/>
            <person name="Chen Y."/>
            <person name="Zheng D."/>
            <person name="Pang J."/>
            <person name="Liu Y."/>
            <person name="Luo S."/>
            <person name="Meng S."/>
            <person name="Qian L."/>
            <person name="Wei D."/>
            <person name="Dai S."/>
            <person name="Zhou R."/>
        </authorList>
    </citation>
    <scope>NUCLEOTIDE SEQUENCE [LARGE SCALE GENOMIC DNA]</scope>
    <source>
        <strain evidence="1">BV-YZ2020</strain>
    </source>
</reference>
<gene>
    <name evidence="1" type="ORF">L6164_009276</name>
</gene>
<name>A0ACB9PIE3_BAUVA</name>
<dbReference type="Proteomes" id="UP000828941">
    <property type="component" value="Chromosome 4"/>
</dbReference>
<proteinExistence type="predicted"/>
<organism evidence="1 2">
    <name type="scientific">Bauhinia variegata</name>
    <name type="common">Purple orchid tree</name>
    <name type="synonym">Phanera variegata</name>
    <dbReference type="NCBI Taxonomy" id="167791"/>
    <lineage>
        <taxon>Eukaryota</taxon>
        <taxon>Viridiplantae</taxon>
        <taxon>Streptophyta</taxon>
        <taxon>Embryophyta</taxon>
        <taxon>Tracheophyta</taxon>
        <taxon>Spermatophyta</taxon>
        <taxon>Magnoliopsida</taxon>
        <taxon>eudicotyledons</taxon>
        <taxon>Gunneridae</taxon>
        <taxon>Pentapetalae</taxon>
        <taxon>rosids</taxon>
        <taxon>fabids</taxon>
        <taxon>Fabales</taxon>
        <taxon>Fabaceae</taxon>
        <taxon>Cercidoideae</taxon>
        <taxon>Cercideae</taxon>
        <taxon>Bauhiniinae</taxon>
        <taxon>Bauhinia</taxon>
    </lineage>
</organism>
<evidence type="ECO:0000313" key="1">
    <source>
        <dbReference type="EMBL" id="KAI4348567.1"/>
    </source>
</evidence>
<sequence length="156" mass="17166">MADNGSSIEQTLTRPLSTSVEIPVPKEYSPAPTTAPSYETGKDDVDPDPESDHKSKRRKKCPKALEKIEEFIPSNPNQSFSFTFDTKSVACGPEVTPKFGSFNAVKESVPCPAREIEIPAKILERNKEGAEDETEIREEATETVGILRVIEGVEVE</sequence>
<comment type="caution">
    <text evidence="1">The sequence shown here is derived from an EMBL/GenBank/DDBJ whole genome shotgun (WGS) entry which is preliminary data.</text>
</comment>